<accession>A0AAN8MZP0</accession>
<organism evidence="1 2">
    <name type="scientific">Orbilia javanica</name>
    <dbReference type="NCBI Taxonomy" id="47235"/>
    <lineage>
        <taxon>Eukaryota</taxon>
        <taxon>Fungi</taxon>
        <taxon>Dikarya</taxon>
        <taxon>Ascomycota</taxon>
        <taxon>Pezizomycotina</taxon>
        <taxon>Orbiliomycetes</taxon>
        <taxon>Orbiliales</taxon>
        <taxon>Orbiliaceae</taxon>
        <taxon>Orbilia</taxon>
    </lineage>
</organism>
<name>A0AAN8MZP0_9PEZI</name>
<reference evidence="1 2" key="1">
    <citation type="submission" date="2019-10" db="EMBL/GenBank/DDBJ databases">
        <authorList>
            <person name="Palmer J.M."/>
        </authorList>
    </citation>
    <scope>NUCLEOTIDE SEQUENCE [LARGE SCALE GENOMIC DNA]</scope>
    <source>
        <strain evidence="1 2">TWF718</strain>
    </source>
</reference>
<evidence type="ECO:0000313" key="1">
    <source>
        <dbReference type="EMBL" id="KAK6336946.1"/>
    </source>
</evidence>
<dbReference type="Proteomes" id="UP001313282">
    <property type="component" value="Unassembled WGS sequence"/>
</dbReference>
<gene>
    <name evidence="1" type="ORF">TWF718_009735</name>
</gene>
<protein>
    <submittedName>
        <fullName evidence="1">Uncharacterized protein</fullName>
    </submittedName>
</protein>
<comment type="caution">
    <text evidence="1">The sequence shown here is derived from an EMBL/GenBank/DDBJ whole genome shotgun (WGS) entry which is preliminary data.</text>
</comment>
<sequence>MIDASIQKSKRHSGTELPPELALEIELDDESPSNIDLVAIERTWSKRLNQLENLFQSSATESIPFISHEDVVSDPLARWYTETTTDGFFHNIGEVRKLSKRQNPRLDSEGCSQIHRMKFDRFGGDVRSDAGATYGLISEISRGLSRL</sequence>
<proteinExistence type="predicted"/>
<keyword evidence="2" id="KW-1185">Reference proteome</keyword>
<dbReference type="AlphaFoldDB" id="A0AAN8MZP0"/>
<dbReference type="EMBL" id="JAVHNR010000007">
    <property type="protein sequence ID" value="KAK6336946.1"/>
    <property type="molecule type" value="Genomic_DNA"/>
</dbReference>
<evidence type="ECO:0000313" key="2">
    <source>
        <dbReference type="Proteomes" id="UP001313282"/>
    </source>
</evidence>